<dbReference type="InterPro" id="IPR001849">
    <property type="entry name" value="PH_domain"/>
</dbReference>
<reference evidence="6" key="1">
    <citation type="submission" date="2016-04" db="EMBL/GenBank/DDBJ databases">
        <authorList>
            <person name="Evans L.H."/>
            <person name="Alamgir A."/>
            <person name="Owens N."/>
            <person name="Weber N.D."/>
            <person name="Virtaneva K."/>
            <person name="Barbian K."/>
            <person name="Babar A."/>
            <person name="Rosenke K."/>
        </authorList>
    </citation>
    <scope>NUCLEOTIDE SEQUENCE [LARGE SCALE GENOMIC DNA]</scope>
    <source>
        <strain evidence="6">CBS 101.48</strain>
    </source>
</reference>
<dbReference type="CDD" id="cd00821">
    <property type="entry name" value="PH"/>
    <property type="match status" value="1"/>
</dbReference>
<feature type="compositionally biased region" description="Low complexity" evidence="4">
    <location>
        <begin position="1198"/>
        <end position="1215"/>
    </location>
</feature>
<dbReference type="InterPro" id="IPR050637">
    <property type="entry name" value="NLRP_innate_immun_reg"/>
</dbReference>
<feature type="region of interest" description="Disordered" evidence="4">
    <location>
        <begin position="1310"/>
        <end position="1345"/>
    </location>
</feature>
<evidence type="ECO:0000313" key="7">
    <source>
        <dbReference type="Proteomes" id="UP000078561"/>
    </source>
</evidence>
<dbReference type="Gene3D" id="3.80.10.10">
    <property type="entry name" value="Ribonuclease Inhibitor"/>
    <property type="match status" value="1"/>
</dbReference>
<dbReference type="PANTHER" id="PTHR45690">
    <property type="entry name" value="NACHT, LRR AND PYD DOMAINS-CONTAINING PROTEIN 12"/>
    <property type="match status" value="1"/>
</dbReference>
<dbReference type="SMART" id="SM00233">
    <property type="entry name" value="PH"/>
    <property type="match status" value="1"/>
</dbReference>
<dbReference type="InterPro" id="IPR057334">
    <property type="entry name" value="PH_2nd_LRR"/>
</dbReference>
<gene>
    <name evidence="6" type="primary">ABSGL_11124.1 scaffold 12295</name>
</gene>
<dbReference type="EMBL" id="LT554468">
    <property type="protein sequence ID" value="SAM05249.1"/>
    <property type="molecule type" value="Genomic_DNA"/>
</dbReference>
<sequence>MLPSVFGGNNRNDSSYPPSSPSSVASSSTKSRSSLRLLATRGFRHRPQSVVSNTTSSTKHSLDSHSSNNSNSIRILNSEHTGINYSNYNSPTTAQTMYSRQGALSDAGRADLNFDGLNLATSPNYYATTADYDGGSTSVRSGVTFGRHRSRSGSDHQGHSPILPTAASTIRSLSPPSLYDHRNSYEESYLQQQELRAAQQGVTDAGDNIPPSSIFPPTPEMQQAANLALEANNKTFKVIYAGIMSYKATTAMISVNKRLYFVLTNHHLLQYKSEQKARSEIDLFDTQQHRNGTSTAAQINPDKIVVHLRDIFGIHTVVSPPNTFRIEYLQPDTKQPQALVLTSDNIKECQQWVSGFRHAIKVHHVSMMAQGTVTSTEKFAAVERLSKQKDMVDKRRNPLMIHKVIYKEKRIKVADGKNSTKEVFQVVSLVVGKFSVYLLPPSGVADEKYLKSVERDRYGLLAIHSIQYSGEDDTFKLLLGQVGHATRQLALVSTYCEYIIQHLRQAIHAVALTSQPLTYDAVLPTHLRHAFISPLQTFVEDDPDSTDHYAMDQDALRLNIVLHAYCAALNLNKARFHYKLAGQPGGPRSFILLPPHEVNESSASYTSFELLAICRALYLNPFYSELVLRRQSLKALEEWAIDKNDSWTSAPLPATPDASNVLSNELHAILSSNPGLQRLDLTDCQIGSSSSKTTNSSLNILGLSMRNGNCGVSSIAIGKNSMTKADLHSLLAGIRSCPTALVELDVHECGLDDEQVASLLTTLLSERPERLQLLDISAMAKDPHPHHSHYRHQQRPGLSDTVQATGRLNMATIQSLLQRCKRLSVLRLRGYNLALDQHILDVSRLSELDLGYNRLGTSGVDMLCQWMQTPSFNSVEALHVNGCGLDGRHLQSLLLHITVSGNRQVHLNAGSNPVWREVMYIPKLCNALMQGEGPCSLSLAKTDWEDGTLREFLDCIRDNHTIMVLDLSDIRVTGCDALSDDTVRVLASVFERNTAIRDLKLNITSARSKEGCARIGKGIVDALDAGLKHNRVLERLELNGIGMGDVGAAVLANAITTNRVLKSIHLDENKPRVDIRHQLSTLKDTINELTQIENETKWFIMHSTGSDVKAAKTQLLMQAQARQAAELNFKQILDVVDEMLRLVMRNGQRFNTTQDRVREMQLQAQSAAQELAIAQLRSQANRSTSANLSAVGIQRMRTTNSATSSYSSNSDHATAIPIGSRSTPPLPQQSSFYPSNNTIRSPTLDSIPPRQPLSPLSSSNNDYTTDSASPTLYYSPYDSPTNQPLPPTPQLYDGVMSVYGNLSVGGHSSYSAGNSSLSRRNTATTSILTSPRTPYGTPYPTGSLSSSHMQPFYEDDYMQDDPGFTEDFGRSTLSQQQQLEQHFGRQRQKMVRLPEIPDVYSSYDSLLDEERLCNQFNERVFLPPDECD</sequence>
<keyword evidence="2" id="KW-0963">Cytoplasm</keyword>
<protein>
    <recommendedName>
        <fullName evidence="5">PH domain-containing protein</fullName>
    </recommendedName>
</protein>
<organism evidence="6">
    <name type="scientific">Absidia glauca</name>
    <name type="common">Pin mould</name>
    <dbReference type="NCBI Taxonomy" id="4829"/>
    <lineage>
        <taxon>Eukaryota</taxon>
        <taxon>Fungi</taxon>
        <taxon>Fungi incertae sedis</taxon>
        <taxon>Mucoromycota</taxon>
        <taxon>Mucoromycotina</taxon>
        <taxon>Mucoromycetes</taxon>
        <taxon>Mucorales</taxon>
        <taxon>Cunninghamellaceae</taxon>
        <taxon>Absidia</taxon>
    </lineage>
</organism>
<accession>A0A163MIB5</accession>
<keyword evidence="3" id="KW-0677">Repeat</keyword>
<feature type="region of interest" description="Disordered" evidence="4">
    <location>
        <begin position="129"/>
        <end position="167"/>
    </location>
</feature>
<evidence type="ECO:0000313" key="6">
    <source>
        <dbReference type="EMBL" id="SAM05249.1"/>
    </source>
</evidence>
<evidence type="ECO:0000256" key="3">
    <source>
        <dbReference type="ARBA" id="ARBA00022737"/>
    </source>
</evidence>
<dbReference type="GO" id="GO:0005737">
    <property type="term" value="C:cytoplasm"/>
    <property type="evidence" value="ECO:0007669"/>
    <property type="project" value="UniProtKB-SubCell"/>
</dbReference>
<dbReference type="STRING" id="4829.A0A163MIB5"/>
<evidence type="ECO:0000256" key="1">
    <source>
        <dbReference type="ARBA" id="ARBA00004496"/>
    </source>
</evidence>
<keyword evidence="7" id="KW-1185">Reference proteome</keyword>
<dbReference type="OrthoDB" id="120976at2759"/>
<evidence type="ECO:0000256" key="2">
    <source>
        <dbReference type="ARBA" id="ARBA00022490"/>
    </source>
</evidence>
<comment type="subcellular location">
    <subcellularLocation>
        <location evidence="1">Cytoplasm</location>
    </subcellularLocation>
</comment>
<dbReference type="SUPFAM" id="SSF52047">
    <property type="entry name" value="RNI-like"/>
    <property type="match status" value="2"/>
</dbReference>
<evidence type="ECO:0000256" key="4">
    <source>
        <dbReference type="SAM" id="MobiDB-lite"/>
    </source>
</evidence>
<dbReference type="OMA" id="CEDAPCF"/>
<dbReference type="Gene3D" id="2.30.29.30">
    <property type="entry name" value="Pleckstrin-homology domain (PH domain)/Phosphotyrosine-binding domain (PTB)"/>
    <property type="match status" value="1"/>
</dbReference>
<dbReference type="Proteomes" id="UP000078561">
    <property type="component" value="Unassembled WGS sequence"/>
</dbReference>
<dbReference type="SMART" id="SM00368">
    <property type="entry name" value="LRR_RI"/>
    <property type="match status" value="3"/>
</dbReference>
<feature type="compositionally biased region" description="Polar residues" evidence="4">
    <location>
        <begin position="1262"/>
        <end position="1272"/>
    </location>
</feature>
<dbReference type="PROSITE" id="PS50003">
    <property type="entry name" value="PH_DOMAIN"/>
    <property type="match status" value="1"/>
</dbReference>
<name>A0A163MIB5_ABSGL</name>
<proteinExistence type="predicted"/>
<evidence type="ECO:0000259" key="5">
    <source>
        <dbReference type="PROSITE" id="PS50003"/>
    </source>
</evidence>
<dbReference type="Pfam" id="PF25353">
    <property type="entry name" value="PH_2nd_LRR"/>
    <property type="match status" value="1"/>
</dbReference>
<dbReference type="PANTHER" id="PTHR45690:SF19">
    <property type="entry name" value="NACHT, LRR AND PYD DOMAINS-CONTAINING PROTEIN 3"/>
    <property type="match status" value="1"/>
</dbReference>
<feature type="compositionally biased region" description="Polar residues" evidence="4">
    <location>
        <begin position="1220"/>
        <end position="1244"/>
    </location>
</feature>
<feature type="region of interest" description="Disordered" evidence="4">
    <location>
        <begin position="1198"/>
        <end position="1292"/>
    </location>
</feature>
<feature type="compositionally biased region" description="Low complexity" evidence="4">
    <location>
        <begin position="14"/>
        <end position="34"/>
    </location>
</feature>
<dbReference type="InterPro" id="IPR032675">
    <property type="entry name" value="LRR_dom_sf"/>
</dbReference>
<feature type="compositionally biased region" description="Polar residues" evidence="4">
    <location>
        <begin position="1310"/>
        <end position="1328"/>
    </location>
</feature>
<dbReference type="InParanoid" id="A0A163MIB5"/>
<feature type="compositionally biased region" description="Low complexity" evidence="4">
    <location>
        <begin position="54"/>
        <end position="72"/>
    </location>
</feature>
<dbReference type="SUPFAM" id="SSF50729">
    <property type="entry name" value="PH domain-like"/>
    <property type="match status" value="1"/>
</dbReference>
<feature type="compositionally biased region" description="Low complexity" evidence="4">
    <location>
        <begin position="1329"/>
        <end position="1343"/>
    </location>
</feature>
<feature type="domain" description="PH" evidence="5">
    <location>
        <begin position="237"/>
        <end position="361"/>
    </location>
</feature>
<feature type="region of interest" description="Disordered" evidence="4">
    <location>
        <begin position="198"/>
        <end position="219"/>
    </location>
</feature>
<feature type="region of interest" description="Disordered" evidence="4">
    <location>
        <begin position="1"/>
        <end position="72"/>
    </location>
</feature>
<dbReference type="InterPro" id="IPR011993">
    <property type="entry name" value="PH-like_dom_sf"/>
</dbReference>